<feature type="chain" id="PRO_5042314732" description="Carboxylic ester hydrolase" evidence="3">
    <location>
        <begin position="19"/>
        <end position="542"/>
    </location>
</feature>
<dbReference type="InterPro" id="IPR019819">
    <property type="entry name" value="Carboxylesterase_B_CS"/>
</dbReference>
<comment type="caution">
    <text evidence="5">The sequence shown here is derived from an EMBL/GenBank/DDBJ whole genome shotgun (WGS) entry which is preliminary data.</text>
</comment>
<dbReference type="SUPFAM" id="SSF53474">
    <property type="entry name" value="alpha/beta-Hydrolases"/>
    <property type="match status" value="1"/>
</dbReference>
<dbReference type="Proteomes" id="UP001295740">
    <property type="component" value="Unassembled WGS sequence"/>
</dbReference>
<evidence type="ECO:0000256" key="2">
    <source>
        <dbReference type="ARBA" id="ARBA00022801"/>
    </source>
</evidence>
<dbReference type="GO" id="GO:0016787">
    <property type="term" value="F:hydrolase activity"/>
    <property type="evidence" value="ECO:0007669"/>
    <property type="project" value="UniProtKB-KW"/>
</dbReference>
<dbReference type="PROSITE" id="PS00122">
    <property type="entry name" value="CARBOXYLESTERASE_B_1"/>
    <property type="match status" value="1"/>
</dbReference>
<comment type="similarity">
    <text evidence="1 3">Belongs to the type-B carboxylesterase/lipase family.</text>
</comment>
<evidence type="ECO:0000256" key="3">
    <source>
        <dbReference type="RuleBase" id="RU361235"/>
    </source>
</evidence>
<gene>
    <name evidence="5" type="ORF">KHLLAP_LOCUS12451</name>
</gene>
<feature type="domain" description="Carboxylesterase type B" evidence="4">
    <location>
        <begin position="22"/>
        <end position="496"/>
    </location>
</feature>
<organism evidence="5 6">
    <name type="scientific">Anthostomella pinea</name>
    <dbReference type="NCBI Taxonomy" id="933095"/>
    <lineage>
        <taxon>Eukaryota</taxon>
        <taxon>Fungi</taxon>
        <taxon>Dikarya</taxon>
        <taxon>Ascomycota</taxon>
        <taxon>Pezizomycotina</taxon>
        <taxon>Sordariomycetes</taxon>
        <taxon>Xylariomycetidae</taxon>
        <taxon>Xylariales</taxon>
        <taxon>Xylariaceae</taxon>
        <taxon>Anthostomella</taxon>
    </lineage>
</organism>
<dbReference type="Pfam" id="PF00135">
    <property type="entry name" value="COesterase"/>
    <property type="match status" value="1"/>
</dbReference>
<keyword evidence="3" id="KW-0732">Signal</keyword>
<keyword evidence="6" id="KW-1185">Reference proteome</keyword>
<keyword evidence="2 3" id="KW-0378">Hydrolase</keyword>
<name>A0AAI8VX03_9PEZI</name>
<feature type="signal peptide" evidence="3">
    <location>
        <begin position="1"/>
        <end position="18"/>
    </location>
</feature>
<dbReference type="EMBL" id="CAUWAG010000018">
    <property type="protein sequence ID" value="CAJ2511983.1"/>
    <property type="molecule type" value="Genomic_DNA"/>
</dbReference>
<dbReference type="InterPro" id="IPR029058">
    <property type="entry name" value="AB_hydrolase_fold"/>
</dbReference>
<evidence type="ECO:0000313" key="5">
    <source>
        <dbReference type="EMBL" id="CAJ2511983.1"/>
    </source>
</evidence>
<evidence type="ECO:0000259" key="4">
    <source>
        <dbReference type="Pfam" id="PF00135"/>
    </source>
</evidence>
<dbReference type="Gene3D" id="3.40.50.1820">
    <property type="entry name" value="alpha/beta hydrolase"/>
    <property type="match status" value="1"/>
</dbReference>
<dbReference type="AlphaFoldDB" id="A0AAI8VX03"/>
<protein>
    <recommendedName>
        <fullName evidence="3">Carboxylic ester hydrolase</fullName>
        <ecNumber evidence="3">3.1.1.-</ecNumber>
    </recommendedName>
</protein>
<accession>A0AAI8VX03</accession>
<evidence type="ECO:0000256" key="1">
    <source>
        <dbReference type="ARBA" id="ARBA00005964"/>
    </source>
</evidence>
<dbReference type="InterPro" id="IPR002018">
    <property type="entry name" value="CarbesteraseB"/>
</dbReference>
<dbReference type="PROSITE" id="PS00941">
    <property type="entry name" value="CARBOXYLESTERASE_B_2"/>
    <property type="match status" value="1"/>
</dbReference>
<dbReference type="InterPro" id="IPR019826">
    <property type="entry name" value="Carboxylesterase_B_AS"/>
</dbReference>
<dbReference type="PANTHER" id="PTHR45570">
    <property type="entry name" value="CARBOXYLIC ESTER HYDROLASE"/>
    <property type="match status" value="1"/>
</dbReference>
<dbReference type="PANTHER" id="PTHR45570:SF2">
    <property type="entry name" value="ACETYLCHOLINESTERASE 1-LIKE"/>
    <property type="match status" value="1"/>
</dbReference>
<reference evidence="5" key="1">
    <citation type="submission" date="2023-10" db="EMBL/GenBank/DDBJ databases">
        <authorList>
            <person name="Hackl T."/>
        </authorList>
    </citation>
    <scope>NUCLEOTIDE SEQUENCE</scope>
</reference>
<dbReference type="EC" id="3.1.1.-" evidence="3"/>
<sequence length="542" mass="57375">MHPIPSAALFGILGSTLAACAPTAETSLGKIQGGKCSSTETNYFFSIPFANPPVDELRFKAPEKYTRHFNGTLDATKSTPFCIQFSSLFGESSTQSEDCLYLNVWAPAGASNGSNLPVKVWLYGGSNEGGGVADPAYDGCFSTTDSIMVSINYRLGPLGFLALKDLGLSGNFGTMDQIMGLEWVQENIAAFGGDPNKVLLFGQSAGATDTYTIATLEQAPKLMRAAAMESGGGRDLATVEEAQTVHGVFANALNCSTTDISCFRAASPAALQFAVAAMPTPGVPEAYTQLCSSGARTNWGPLVDGSLIPVSPGTSGVRVPSIFGSNTNDGSLFVLAVYRKQTFSIGQAEYDAFLTHNFGSLAPRVNATFPLQSSNVSAAALMTQIVTDAVYKCPAHRGLLAGARNGVPVWAYEFTHAPSCPWVSQLPAAILPYVGVAHSAEIPFVFNTTTALPRPDGNCSFTAKETALAGRMSRAWTDMAQYGRPGDEVAWPRFTEGVEVGVDLGHPLAGLVVGGVDYERCSQFWDQIDAAMALNQTQHERR</sequence>
<proteinExistence type="inferred from homology"/>
<evidence type="ECO:0000313" key="6">
    <source>
        <dbReference type="Proteomes" id="UP001295740"/>
    </source>
</evidence>